<gene>
    <name evidence="7" type="primary">xseB</name>
    <name evidence="7" type="ORF">C5O23_00920</name>
</gene>
<dbReference type="SUPFAM" id="SSF116842">
    <property type="entry name" value="XseB-like"/>
    <property type="match status" value="1"/>
</dbReference>
<organism evidence="7 8">
    <name type="scientific">Duncaniella muris</name>
    <dbReference type="NCBI Taxonomy" id="2094150"/>
    <lineage>
        <taxon>Bacteria</taxon>
        <taxon>Pseudomonadati</taxon>
        <taxon>Bacteroidota</taxon>
        <taxon>Bacteroidia</taxon>
        <taxon>Bacteroidales</taxon>
        <taxon>Muribaculaceae</taxon>
        <taxon>Duncaniella</taxon>
    </lineage>
</organism>
<proteinExistence type="inferred from homology"/>
<dbReference type="InterPro" id="IPR003761">
    <property type="entry name" value="Exonuc_VII_S"/>
</dbReference>
<evidence type="ECO:0000256" key="4">
    <source>
        <dbReference type="ARBA" id="ARBA00022801"/>
    </source>
</evidence>
<keyword evidence="8" id="KW-1185">Reference proteome</keyword>
<reference evidence="8" key="1">
    <citation type="submission" date="2018-02" db="EMBL/GenBank/DDBJ databases">
        <authorList>
            <person name="Clavel T."/>
            <person name="Strowig T."/>
        </authorList>
    </citation>
    <scope>NUCLEOTIDE SEQUENCE [LARGE SCALE GENOMIC DNA]</scope>
    <source>
        <strain evidence="8">DSM 103720</strain>
    </source>
</reference>
<dbReference type="GeneID" id="82524910"/>
<dbReference type="AlphaFoldDB" id="A0A2V1IRM6"/>
<dbReference type="GO" id="GO:0009318">
    <property type="term" value="C:exodeoxyribonuclease VII complex"/>
    <property type="evidence" value="ECO:0007669"/>
    <property type="project" value="UniProtKB-UniRule"/>
</dbReference>
<dbReference type="EMBL" id="PUEC01000002">
    <property type="protein sequence ID" value="PWB04152.1"/>
    <property type="molecule type" value="Genomic_DNA"/>
</dbReference>
<evidence type="ECO:0000256" key="6">
    <source>
        <dbReference type="NCBIfam" id="TIGR01280"/>
    </source>
</evidence>
<dbReference type="GO" id="GO:0006308">
    <property type="term" value="P:DNA catabolic process"/>
    <property type="evidence" value="ECO:0007669"/>
    <property type="project" value="UniProtKB-UniRule"/>
</dbReference>
<evidence type="ECO:0000256" key="1">
    <source>
        <dbReference type="ARBA" id="ARBA00009998"/>
    </source>
</evidence>
<dbReference type="InterPro" id="IPR037004">
    <property type="entry name" value="Exonuc_VII_ssu_sf"/>
</dbReference>
<dbReference type="Proteomes" id="UP000244905">
    <property type="component" value="Unassembled WGS sequence"/>
</dbReference>
<accession>A0A2V1IRM6</accession>
<dbReference type="EC" id="3.1.11.6" evidence="6"/>
<evidence type="ECO:0000313" key="7">
    <source>
        <dbReference type="EMBL" id="PWB04152.1"/>
    </source>
</evidence>
<dbReference type="GO" id="GO:0008855">
    <property type="term" value="F:exodeoxyribonuclease VII activity"/>
    <property type="evidence" value="ECO:0007669"/>
    <property type="project" value="UniProtKB-UniRule"/>
</dbReference>
<evidence type="ECO:0000256" key="2">
    <source>
        <dbReference type="ARBA" id="ARBA00022490"/>
    </source>
</evidence>
<keyword evidence="4" id="KW-0378">Hydrolase</keyword>
<sequence length="74" mass="8267">MPESKPVGSMTYAESLSELEAILRTMQSDSCDIDRLAAYTRRATELLKACRSRLTATEEELQAILSTLENQSNQ</sequence>
<evidence type="ECO:0000256" key="3">
    <source>
        <dbReference type="ARBA" id="ARBA00022722"/>
    </source>
</evidence>
<keyword evidence="2" id="KW-0963">Cytoplasm</keyword>
<dbReference type="NCBIfam" id="TIGR01280">
    <property type="entry name" value="xseB"/>
    <property type="match status" value="1"/>
</dbReference>
<name>A0A2V1IRM6_9BACT</name>
<protein>
    <recommendedName>
        <fullName evidence="6">Exodeoxyribonuclease VII small subunit</fullName>
        <ecNumber evidence="6">3.1.11.6</ecNumber>
    </recommendedName>
</protein>
<keyword evidence="5" id="KW-0269">Exonuclease</keyword>
<comment type="similarity">
    <text evidence="1">Belongs to the XseB family.</text>
</comment>
<dbReference type="Gene3D" id="1.10.287.1040">
    <property type="entry name" value="Exonuclease VII, small subunit"/>
    <property type="match status" value="1"/>
</dbReference>
<comment type="caution">
    <text evidence="7">The sequence shown here is derived from an EMBL/GenBank/DDBJ whole genome shotgun (WGS) entry which is preliminary data.</text>
</comment>
<dbReference type="RefSeq" id="WP_107031076.1">
    <property type="nucleotide sequence ID" value="NZ_CAJSYL010000002.1"/>
</dbReference>
<dbReference type="Pfam" id="PF02609">
    <property type="entry name" value="Exonuc_VII_S"/>
    <property type="match status" value="1"/>
</dbReference>
<evidence type="ECO:0000256" key="5">
    <source>
        <dbReference type="ARBA" id="ARBA00022839"/>
    </source>
</evidence>
<keyword evidence="3" id="KW-0540">Nuclease</keyword>
<evidence type="ECO:0000313" key="8">
    <source>
        <dbReference type="Proteomes" id="UP000244905"/>
    </source>
</evidence>